<organism evidence="1">
    <name type="scientific">Rhizophora mucronata</name>
    <name type="common">Asiatic mangrove</name>
    <dbReference type="NCBI Taxonomy" id="61149"/>
    <lineage>
        <taxon>Eukaryota</taxon>
        <taxon>Viridiplantae</taxon>
        <taxon>Streptophyta</taxon>
        <taxon>Embryophyta</taxon>
        <taxon>Tracheophyta</taxon>
        <taxon>Spermatophyta</taxon>
        <taxon>Magnoliopsida</taxon>
        <taxon>eudicotyledons</taxon>
        <taxon>Gunneridae</taxon>
        <taxon>Pentapetalae</taxon>
        <taxon>rosids</taxon>
        <taxon>fabids</taxon>
        <taxon>Malpighiales</taxon>
        <taxon>Rhizophoraceae</taxon>
        <taxon>Rhizophora</taxon>
    </lineage>
</organism>
<protein>
    <submittedName>
        <fullName evidence="1">Uncharacterized protein</fullName>
    </submittedName>
</protein>
<proteinExistence type="predicted"/>
<accession>A0A2P2NTZ5</accession>
<reference evidence="1" key="1">
    <citation type="submission" date="2018-02" db="EMBL/GenBank/DDBJ databases">
        <title>Rhizophora mucronata_Transcriptome.</title>
        <authorList>
            <person name="Meera S.P."/>
            <person name="Sreeshan A."/>
            <person name="Augustine A."/>
        </authorList>
    </citation>
    <scope>NUCLEOTIDE SEQUENCE</scope>
    <source>
        <tissue evidence="1">Leaf</tissue>
    </source>
</reference>
<sequence>MHAFRENIKALDIKICNLEVTNNKSSLLPIGKISQQTKVSSNVYKEKEEVTLLSPMSYTML</sequence>
<dbReference type="AlphaFoldDB" id="A0A2P2NTZ5"/>
<evidence type="ECO:0000313" key="1">
    <source>
        <dbReference type="EMBL" id="MBX45924.1"/>
    </source>
</evidence>
<name>A0A2P2NTZ5_RHIMU</name>
<dbReference type="EMBL" id="GGEC01065440">
    <property type="protein sequence ID" value="MBX45924.1"/>
    <property type="molecule type" value="Transcribed_RNA"/>
</dbReference>